<evidence type="ECO:0000256" key="1">
    <source>
        <dbReference type="ARBA" id="ARBA00004651"/>
    </source>
</evidence>
<feature type="transmembrane region" description="Helical" evidence="8">
    <location>
        <begin position="197"/>
        <end position="222"/>
    </location>
</feature>
<dbReference type="AlphaFoldDB" id="A0A0K1RDU3"/>
<evidence type="ECO:0000256" key="4">
    <source>
        <dbReference type="ARBA" id="ARBA00022692"/>
    </source>
</evidence>
<organism evidence="9 10">
    <name type="scientific">Corynebacterium riegelii</name>
    <dbReference type="NCBI Taxonomy" id="156976"/>
    <lineage>
        <taxon>Bacteria</taxon>
        <taxon>Bacillati</taxon>
        <taxon>Actinomycetota</taxon>
        <taxon>Actinomycetes</taxon>
        <taxon>Mycobacteriales</taxon>
        <taxon>Corynebacteriaceae</taxon>
        <taxon>Corynebacterium</taxon>
    </lineage>
</organism>
<dbReference type="InterPro" id="IPR001991">
    <property type="entry name" value="Na-dicarboxylate_symporter"/>
</dbReference>
<feature type="transmembrane region" description="Helical" evidence="8">
    <location>
        <begin position="84"/>
        <end position="106"/>
    </location>
</feature>
<feature type="transmembrane region" description="Helical" evidence="8">
    <location>
        <begin position="12"/>
        <end position="31"/>
    </location>
</feature>
<evidence type="ECO:0000256" key="7">
    <source>
        <dbReference type="SAM" id="MobiDB-lite"/>
    </source>
</evidence>
<dbReference type="PATRIC" id="fig|156976.3.peg.1931"/>
<evidence type="ECO:0000256" key="5">
    <source>
        <dbReference type="ARBA" id="ARBA00022989"/>
    </source>
</evidence>
<dbReference type="PRINTS" id="PR00173">
    <property type="entry name" value="EDTRNSPORT"/>
</dbReference>
<feature type="transmembrane region" description="Helical" evidence="8">
    <location>
        <begin position="126"/>
        <end position="145"/>
    </location>
</feature>
<feature type="transmembrane region" description="Helical" evidence="8">
    <location>
        <begin position="157"/>
        <end position="177"/>
    </location>
</feature>
<dbReference type="EMBL" id="CP012342">
    <property type="protein sequence ID" value="AKV59351.1"/>
    <property type="molecule type" value="Genomic_DNA"/>
</dbReference>
<proteinExistence type="predicted"/>
<feature type="transmembrane region" description="Helical" evidence="8">
    <location>
        <begin position="51"/>
        <end position="72"/>
    </location>
</feature>
<feature type="transmembrane region" description="Helical" evidence="8">
    <location>
        <begin position="340"/>
        <end position="356"/>
    </location>
</feature>
<evidence type="ECO:0000313" key="9">
    <source>
        <dbReference type="EMBL" id="AKV59351.1"/>
    </source>
</evidence>
<keyword evidence="6 8" id="KW-0472">Membrane</keyword>
<protein>
    <submittedName>
        <fullName evidence="9">Sodium:proton antiporter</fullName>
    </submittedName>
</protein>
<comment type="subcellular location">
    <subcellularLocation>
        <location evidence="1">Cell membrane</location>
        <topology evidence="1">Multi-pass membrane protein</topology>
    </subcellularLocation>
</comment>
<feature type="region of interest" description="Disordered" evidence="7">
    <location>
        <begin position="427"/>
        <end position="448"/>
    </location>
</feature>
<sequence length="448" mass="46464">MHLPKWATSFGAQVIAGLIIGLILGFIAAGMGDDNALAAALSWVGKTYVQLLKLLIPALVFTAVVTSIANLRQVTNAARLAVQTLVWFAITAFFSVIIGIIVGLVVKPGVNSTVDAANAADPSSTGSWMGFINSVVPSNILGLSAKLNDANAISINFNVLQILVISLLIGIAAVRVGKAAEPFINVSESLLKVIQEVLWWVIRLAPIGTAALIGNAVVSYGWDALGSLGKFVFAIYLGLALVIFVLYPAVLAVVGLPVLGFFKRVWPVTTLGFVTRSSMGVMPVTQRTTEESMGVPREYASFAIPLGATTKMDGCASIYPAIAAIFVAQFYGVELGFTDYLLIAIVAVLGSAATAGTTGATVMLTLTLSTLGLPLAGVGLLLAVDPIIDMGRTAVNVTGQALVAAVVAKREGILNQEVWDAAESGVEAEPTAAVEPVATAEPVNQASE</sequence>
<reference evidence="9 10" key="1">
    <citation type="submission" date="2015-08" db="EMBL/GenBank/DDBJ databases">
        <authorList>
            <person name="Babu N.S."/>
            <person name="Beckwith C.J."/>
            <person name="Beseler K.G."/>
            <person name="Brison A."/>
            <person name="Carone J.V."/>
            <person name="Caskin T.P."/>
            <person name="Diamond M."/>
            <person name="Durham M.E."/>
            <person name="Foxe J.M."/>
            <person name="Go M."/>
            <person name="Henderson B.A."/>
            <person name="Jones I.B."/>
            <person name="McGettigan J.A."/>
            <person name="Micheletti S.J."/>
            <person name="Nasrallah M.E."/>
            <person name="Ortiz D."/>
            <person name="Piller C.R."/>
            <person name="Privatt S.R."/>
            <person name="Schneider S.L."/>
            <person name="Sharp S."/>
            <person name="Smith T.C."/>
            <person name="Stanton J.D."/>
            <person name="Ullery H.E."/>
            <person name="Wilson R.J."/>
            <person name="Serrano M.G."/>
            <person name="Buck G."/>
            <person name="Lee V."/>
            <person name="Wang Y."/>
            <person name="Carvalho R."/>
            <person name="Voegtly L."/>
            <person name="Shi R."/>
            <person name="Duckworth R."/>
            <person name="Johnson A."/>
            <person name="Loviza R."/>
            <person name="Walstead R."/>
            <person name="Shah Z."/>
            <person name="Kiflezghi M."/>
            <person name="Wade K."/>
            <person name="Ball S.L."/>
            <person name="Bradley K.W."/>
            <person name="Asai D.J."/>
            <person name="Bowman C.A."/>
            <person name="Russell D.A."/>
            <person name="Pope W.H."/>
            <person name="Jacobs-Sera D."/>
            <person name="Hendrix R.W."/>
            <person name="Hatfull G.F."/>
        </authorList>
    </citation>
    <scope>NUCLEOTIDE SEQUENCE [LARGE SCALE GENOMIC DNA]</scope>
    <source>
        <strain evidence="9 10">PUDD_83A45</strain>
    </source>
</reference>
<keyword evidence="4 8" id="KW-0812">Transmembrane</keyword>
<keyword evidence="2" id="KW-0813">Transport</keyword>
<evidence type="ECO:0000313" key="10">
    <source>
        <dbReference type="Proteomes" id="UP000060016"/>
    </source>
</evidence>
<dbReference type="SUPFAM" id="SSF118215">
    <property type="entry name" value="Proton glutamate symport protein"/>
    <property type="match status" value="1"/>
</dbReference>
<keyword evidence="3" id="KW-1003">Cell membrane</keyword>
<dbReference type="Pfam" id="PF00375">
    <property type="entry name" value="SDF"/>
    <property type="match status" value="1"/>
</dbReference>
<evidence type="ECO:0000256" key="6">
    <source>
        <dbReference type="ARBA" id="ARBA00023136"/>
    </source>
</evidence>
<feature type="transmembrane region" description="Helical" evidence="8">
    <location>
        <begin position="316"/>
        <end position="333"/>
    </location>
</feature>
<dbReference type="InterPro" id="IPR036458">
    <property type="entry name" value="Na:dicarbo_symporter_sf"/>
</dbReference>
<dbReference type="Gene3D" id="1.10.3860.10">
    <property type="entry name" value="Sodium:dicarboxylate symporter"/>
    <property type="match status" value="1"/>
</dbReference>
<dbReference type="PANTHER" id="PTHR42865:SF7">
    <property type="entry name" value="PROTON_GLUTAMATE-ASPARTATE SYMPORTER"/>
    <property type="match status" value="1"/>
</dbReference>
<evidence type="ECO:0000256" key="2">
    <source>
        <dbReference type="ARBA" id="ARBA00022448"/>
    </source>
</evidence>
<gene>
    <name evidence="9" type="ORF">AK829_09615</name>
</gene>
<dbReference type="STRING" id="156976.AK829_09615"/>
<dbReference type="KEGG" id="crie:AK829_09615"/>
<dbReference type="GO" id="GO:0005886">
    <property type="term" value="C:plasma membrane"/>
    <property type="evidence" value="ECO:0007669"/>
    <property type="project" value="UniProtKB-SubCell"/>
</dbReference>
<feature type="transmembrane region" description="Helical" evidence="8">
    <location>
        <begin position="362"/>
        <end position="384"/>
    </location>
</feature>
<keyword evidence="5 8" id="KW-1133">Transmembrane helix</keyword>
<dbReference type="GO" id="GO:0006835">
    <property type="term" value="P:dicarboxylic acid transport"/>
    <property type="evidence" value="ECO:0007669"/>
    <property type="project" value="TreeGrafter"/>
</dbReference>
<dbReference type="GO" id="GO:0015293">
    <property type="term" value="F:symporter activity"/>
    <property type="evidence" value="ECO:0007669"/>
    <property type="project" value="UniProtKB-KW"/>
</dbReference>
<name>A0A0K1RDU3_9CORY</name>
<evidence type="ECO:0000256" key="8">
    <source>
        <dbReference type="SAM" id="Phobius"/>
    </source>
</evidence>
<evidence type="ECO:0000256" key="3">
    <source>
        <dbReference type="ARBA" id="ARBA00022475"/>
    </source>
</evidence>
<dbReference type="RefSeq" id="WP_052205637.1">
    <property type="nucleotide sequence ID" value="NZ_CALUAC010000020.1"/>
</dbReference>
<dbReference type="Proteomes" id="UP000060016">
    <property type="component" value="Chromosome"/>
</dbReference>
<dbReference type="PANTHER" id="PTHR42865">
    <property type="entry name" value="PROTON/GLUTAMATE-ASPARTATE SYMPORTER"/>
    <property type="match status" value="1"/>
</dbReference>
<feature type="transmembrane region" description="Helical" evidence="8">
    <location>
        <begin position="234"/>
        <end position="262"/>
    </location>
</feature>
<accession>A0A0K1RDU3</accession>
<keyword evidence="10" id="KW-1185">Reference proteome</keyword>